<feature type="transmembrane region" description="Helical" evidence="14">
    <location>
        <begin position="228"/>
        <end position="248"/>
    </location>
</feature>
<feature type="region of interest" description="Disordered" evidence="13">
    <location>
        <begin position="545"/>
        <end position="564"/>
    </location>
</feature>
<dbReference type="PROSITE" id="PS50261">
    <property type="entry name" value="G_PROTEIN_RECEP_F2_4"/>
    <property type="match status" value="1"/>
</dbReference>
<evidence type="ECO:0000256" key="7">
    <source>
        <dbReference type="ARBA" id="ARBA00023136"/>
    </source>
</evidence>
<proteinExistence type="inferred from homology"/>
<comment type="caution">
    <text evidence="12">Lacks conserved residue(s) required for the propagation of feature annotation.</text>
</comment>
<dbReference type="PRINTS" id="PR00489">
    <property type="entry name" value="FRIZZLED"/>
</dbReference>
<dbReference type="InterPro" id="IPR020067">
    <property type="entry name" value="Frizzled_dom"/>
</dbReference>
<dbReference type="InterPro" id="IPR036790">
    <property type="entry name" value="Frizzled_dom_sf"/>
</dbReference>
<keyword evidence="4" id="KW-0217">Developmental protein</keyword>
<dbReference type="InterPro" id="IPR015526">
    <property type="entry name" value="Frizzled/SFRP"/>
</dbReference>
<gene>
    <name evidence="17" type="ORF">CVLEPA_LOCUS21308</name>
</gene>
<dbReference type="EMBL" id="CAWYQH010000108">
    <property type="protein sequence ID" value="CAK8689280.1"/>
    <property type="molecule type" value="Genomic_DNA"/>
</dbReference>
<evidence type="ECO:0000256" key="1">
    <source>
        <dbReference type="ARBA" id="ARBA00004138"/>
    </source>
</evidence>
<evidence type="ECO:0000259" key="15">
    <source>
        <dbReference type="PROSITE" id="PS50038"/>
    </source>
</evidence>
<dbReference type="SMART" id="SM01330">
    <property type="entry name" value="Frizzled"/>
    <property type="match status" value="1"/>
</dbReference>
<feature type="transmembrane region" description="Helical" evidence="14">
    <location>
        <begin position="364"/>
        <end position="390"/>
    </location>
</feature>
<feature type="transmembrane region" description="Helical" evidence="14">
    <location>
        <begin position="482"/>
        <end position="501"/>
    </location>
</feature>
<dbReference type="Pfam" id="PF01534">
    <property type="entry name" value="Frizzled"/>
    <property type="match status" value="1"/>
</dbReference>
<feature type="domain" description="FZ" evidence="15">
    <location>
        <begin position="25"/>
        <end position="144"/>
    </location>
</feature>
<protein>
    <recommendedName>
        <fullName evidence="11">Protein smoothened</fullName>
    </recommendedName>
</protein>
<evidence type="ECO:0000256" key="5">
    <source>
        <dbReference type="ARBA" id="ARBA00022692"/>
    </source>
</evidence>
<evidence type="ECO:0000256" key="4">
    <source>
        <dbReference type="ARBA" id="ARBA00022473"/>
    </source>
</evidence>
<comment type="caution">
    <text evidence="17">The sequence shown here is derived from an EMBL/GenBank/DDBJ whole genome shotgun (WGS) entry which is preliminary data.</text>
</comment>
<comment type="similarity">
    <text evidence="3">Belongs to the G-protein coupled receptor Fz/Smo family.</text>
</comment>
<evidence type="ECO:0000256" key="13">
    <source>
        <dbReference type="SAM" id="MobiDB-lite"/>
    </source>
</evidence>
<evidence type="ECO:0000313" key="18">
    <source>
        <dbReference type="Proteomes" id="UP001642483"/>
    </source>
</evidence>
<keyword evidence="10" id="KW-0966">Cell projection</keyword>
<dbReference type="InterPro" id="IPR035683">
    <property type="entry name" value="SMO_7TM"/>
</dbReference>
<feature type="compositionally biased region" description="Acidic residues" evidence="13">
    <location>
        <begin position="554"/>
        <end position="563"/>
    </location>
</feature>
<dbReference type="PANTHER" id="PTHR11309:SF35">
    <property type="entry name" value="PROTEIN SMOOTHENED"/>
    <property type="match status" value="1"/>
</dbReference>
<dbReference type="PANTHER" id="PTHR11309">
    <property type="entry name" value="FRIZZLED"/>
    <property type="match status" value="1"/>
</dbReference>
<name>A0ABP0GGG5_CLALP</name>
<comment type="subcellular location">
    <subcellularLocation>
        <location evidence="1">Cell projection</location>
        <location evidence="1">Cilium</location>
    </subcellularLocation>
    <subcellularLocation>
        <location evidence="2">Membrane</location>
        <topology evidence="2">Multi-pass membrane protein</topology>
    </subcellularLocation>
</comment>
<keyword evidence="7 14" id="KW-0472">Membrane</keyword>
<organism evidence="17 18">
    <name type="scientific">Clavelina lepadiformis</name>
    <name type="common">Light-bulb sea squirt</name>
    <name type="synonym">Ascidia lepadiformis</name>
    <dbReference type="NCBI Taxonomy" id="159417"/>
    <lineage>
        <taxon>Eukaryota</taxon>
        <taxon>Metazoa</taxon>
        <taxon>Chordata</taxon>
        <taxon>Tunicata</taxon>
        <taxon>Ascidiacea</taxon>
        <taxon>Aplousobranchia</taxon>
        <taxon>Clavelinidae</taxon>
        <taxon>Clavelina</taxon>
    </lineage>
</organism>
<dbReference type="CDD" id="cd15030">
    <property type="entry name" value="7tmF_SMO_homolog"/>
    <property type="match status" value="1"/>
</dbReference>
<keyword evidence="6 14" id="KW-1133">Transmembrane helix</keyword>
<dbReference type="PROSITE" id="PS50038">
    <property type="entry name" value="FZ"/>
    <property type="match status" value="1"/>
</dbReference>
<dbReference type="InterPro" id="IPR017981">
    <property type="entry name" value="GPCR_2-like_7TM"/>
</dbReference>
<reference evidence="17 18" key="1">
    <citation type="submission" date="2024-02" db="EMBL/GenBank/DDBJ databases">
        <authorList>
            <person name="Daric V."/>
            <person name="Darras S."/>
        </authorList>
    </citation>
    <scope>NUCLEOTIDE SEQUENCE [LARGE SCALE GENOMIC DNA]</scope>
</reference>
<evidence type="ECO:0000256" key="12">
    <source>
        <dbReference type="PROSITE-ProRule" id="PRU00090"/>
    </source>
</evidence>
<sequence length="857" mass="96865">MKMSVFSNNSVGLESTYLGVDCSKNSLETCQSLNQSSALCFGFSLPYSDTSFELVTDASNLKEANEKLLLWSGLRAVPRCWDVIQPLLCSVYFPRCEDGKISLPDRSLCESTRGPCQIVQEEYGWPDFLQCDNNDVFGDNCKSPSSQIEFNKSDCELPLIATNNPASYYDKVEGCGLQCMNPLFDQAEHDEIHAFVAGWAGAACICTFFAMLSFFIDWKNSSKYPARIIFYINLCFFLGGIGWLAQFFSGAREEIVCRRDGTMRLAEPVGTGESPSCVIIFVLVYYFLMAGITWFDILSYSWFLMFKALGTHKDPLTSKAHRFHLTAWSIPFILMVSCLAVSQIDGDSMSGICFIGYKNYVYRLGFLLIPVGIVLLVGGFFLARGLFALFSIRKGHPGLLSDSAISKINWTMIRIGVFTVLAFVFVFITFAAHVYDYSHQALWEKSFKEYIKCEANVTILETLSGYPPVTCILKNHPNLSVLKLNLVALFGTGIVMSSWVWTKASFLNWRRAWYKLIGRSDNEMKRIRRRSKIIAKAFAIRNMLKQKQKKESDSEQESDEDVNGLEYSEHTISHQDPVGMDFDLHSVTQEMSSTWVRNVPKMVQRRGGILPEDKSNGGNANQHPVCPYELHRYYKNRDREKDTEPGLWAVSQYIDGSNMKAKPTKMKPSKKTTPINDKYGDMFIGTSPYNYPLRAVPPRLAPGQQHDNSGSNRGAVVCESCQYDLPYAKYSPPASRQSSLPGVEKLDTELQDSVRYLPPGFIDKRNSISFKTSTESIDEFFSTYPNLVDSLEVWSMQAIKGDRHRNYEAKNACYELQDLLGRCSYYGSRPTDLDTSNFDANTRASLDSKYTTSFTKE</sequence>
<evidence type="ECO:0000256" key="2">
    <source>
        <dbReference type="ARBA" id="ARBA00004141"/>
    </source>
</evidence>
<evidence type="ECO:0000256" key="9">
    <source>
        <dbReference type="ARBA" id="ARBA00023170"/>
    </source>
</evidence>
<evidence type="ECO:0000256" key="11">
    <source>
        <dbReference type="ARBA" id="ARBA00035037"/>
    </source>
</evidence>
<keyword evidence="18" id="KW-1185">Reference proteome</keyword>
<feature type="transmembrane region" description="Helical" evidence="14">
    <location>
        <begin position="278"/>
        <end position="304"/>
    </location>
</feature>
<evidence type="ECO:0000313" key="17">
    <source>
        <dbReference type="EMBL" id="CAK8689280.1"/>
    </source>
</evidence>
<accession>A0ABP0GGG5</accession>
<evidence type="ECO:0000256" key="3">
    <source>
        <dbReference type="ARBA" id="ARBA00008077"/>
    </source>
</evidence>
<dbReference type="Pfam" id="PF01392">
    <property type="entry name" value="Fz"/>
    <property type="match status" value="1"/>
</dbReference>
<evidence type="ECO:0000256" key="6">
    <source>
        <dbReference type="ARBA" id="ARBA00022989"/>
    </source>
</evidence>
<evidence type="ECO:0000256" key="14">
    <source>
        <dbReference type="SAM" id="Phobius"/>
    </source>
</evidence>
<dbReference type="SMART" id="SM00063">
    <property type="entry name" value="FRI"/>
    <property type="match status" value="1"/>
</dbReference>
<dbReference type="InterPro" id="IPR000539">
    <property type="entry name" value="Frizzled/Smoothened_7TM"/>
</dbReference>
<feature type="domain" description="G-protein coupled receptors family 2 profile 2" evidence="16">
    <location>
        <begin position="193"/>
        <end position="456"/>
    </location>
</feature>
<keyword evidence="8" id="KW-1015">Disulfide bond</keyword>
<keyword evidence="9" id="KW-0675">Receptor</keyword>
<feature type="region of interest" description="Disordered" evidence="13">
    <location>
        <begin position="659"/>
        <end position="679"/>
    </location>
</feature>
<feature type="transmembrane region" description="Helical" evidence="14">
    <location>
        <begin position="192"/>
        <end position="216"/>
    </location>
</feature>
<dbReference type="Gene3D" id="1.20.1070.10">
    <property type="entry name" value="Rhodopsin 7-helix transmembrane proteins"/>
    <property type="match status" value="1"/>
</dbReference>
<evidence type="ECO:0000256" key="8">
    <source>
        <dbReference type="ARBA" id="ARBA00023157"/>
    </source>
</evidence>
<dbReference type="Proteomes" id="UP001642483">
    <property type="component" value="Unassembled WGS sequence"/>
</dbReference>
<evidence type="ECO:0000259" key="16">
    <source>
        <dbReference type="PROSITE" id="PS50261"/>
    </source>
</evidence>
<evidence type="ECO:0000256" key="10">
    <source>
        <dbReference type="ARBA" id="ARBA00023273"/>
    </source>
</evidence>
<dbReference type="Gene3D" id="1.10.2000.10">
    <property type="entry name" value="Frizzled cysteine-rich domain"/>
    <property type="match status" value="1"/>
</dbReference>
<feature type="transmembrane region" description="Helical" evidence="14">
    <location>
        <begin position="325"/>
        <end position="344"/>
    </location>
</feature>
<dbReference type="SUPFAM" id="SSF63501">
    <property type="entry name" value="Frizzled cysteine-rich domain"/>
    <property type="match status" value="1"/>
</dbReference>
<feature type="transmembrane region" description="Helical" evidence="14">
    <location>
        <begin position="411"/>
        <end position="435"/>
    </location>
</feature>
<keyword evidence="5 14" id="KW-0812">Transmembrane</keyword>